<evidence type="ECO:0000313" key="2">
    <source>
        <dbReference type="EMBL" id="GGM17911.1"/>
    </source>
</evidence>
<dbReference type="Proteomes" id="UP000616499">
    <property type="component" value="Unassembled WGS sequence"/>
</dbReference>
<reference evidence="3" key="1">
    <citation type="journal article" date="2019" name="Int. J. Syst. Evol. Microbiol.">
        <title>The Global Catalogue of Microorganisms (GCM) 10K type strain sequencing project: providing services to taxonomists for standard genome sequencing and annotation.</title>
        <authorList>
            <consortium name="The Broad Institute Genomics Platform"/>
            <consortium name="The Broad Institute Genome Sequencing Center for Infectious Disease"/>
            <person name="Wu L."/>
            <person name="Ma J."/>
        </authorList>
    </citation>
    <scope>NUCLEOTIDE SEQUENCE [LARGE SCALE GENOMIC DNA]</scope>
    <source>
        <strain evidence="3">JCM 13501</strain>
    </source>
</reference>
<gene>
    <name evidence="2" type="ORF">GCM10009425_31020</name>
</gene>
<name>A0ABQ2GYA5_9PSED</name>
<organism evidence="2 3">
    <name type="scientific">Pseudomonas asuensis</name>
    <dbReference type="NCBI Taxonomy" id="1825787"/>
    <lineage>
        <taxon>Bacteria</taxon>
        <taxon>Pseudomonadati</taxon>
        <taxon>Pseudomonadota</taxon>
        <taxon>Gammaproteobacteria</taxon>
        <taxon>Pseudomonadales</taxon>
        <taxon>Pseudomonadaceae</taxon>
        <taxon>Pseudomonas</taxon>
    </lineage>
</organism>
<dbReference type="PANTHER" id="PTHR38591">
    <property type="entry name" value="HYDROLASE"/>
    <property type="match status" value="1"/>
</dbReference>
<protein>
    <submittedName>
        <fullName evidence="2">Iron ABC transporter permease</fullName>
    </submittedName>
</protein>
<dbReference type="Gene3D" id="2.40.370.10">
    <property type="entry name" value="AttH-like domain"/>
    <property type="match status" value="2"/>
</dbReference>
<evidence type="ECO:0000259" key="1">
    <source>
        <dbReference type="Pfam" id="PF07143"/>
    </source>
</evidence>
<comment type="caution">
    <text evidence="2">The sequence shown here is derived from an EMBL/GenBank/DDBJ whole genome shotgun (WGS) entry which is preliminary data.</text>
</comment>
<proteinExistence type="predicted"/>
<dbReference type="SUPFAM" id="SSF159245">
    <property type="entry name" value="AttH-like"/>
    <property type="match status" value="1"/>
</dbReference>
<evidence type="ECO:0000313" key="3">
    <source>
        <dbReference type="Proteomes" id="UP000616499"/>
    </source>
</evidence>
<accession>A0ABQ2GYA5</accession>
<sequence length="348" mass="38525">MICLFLALFISGCDDSTPTQQGFAGLGQESNDFAQVIPGKVFFFPADHGAHPDFRIEWWYVTANLKDADGHDYGVQWTLFRSAMRPAADIRGWENGNLWLGHAGLTTHTQQFYAQRQARGGVGQAGVTVAPFTAWIDNWSMQGEPTSNVTVQAQGENFSYQLSLTSDRPLVLQGNEGLSRKSARGQASYYYSQPFFQAQGRVNVNGKSVEVSGTAWLDREWSSQPLAADQHGWDWFSLHLQDGQQLMVFRLRQADGHNYLSGNWIQANGQTDSLAGDEIELKPLDESVVAGRKIPTRWSLSLPGRGLHVEVAAINPNAWMDVGTPYWEGPVRVSGSETGIGYLEMTGY</sequence>
<feature type="domain" description="AttH" evidence="1">
    <location>
        <begin position="56"/>
        <end position="223"/>
    </location>
</feature>
<dbReference type="InterPro" id="IPR023374">
    <property type="entry name" value="AttH-like_dom_sf"/>
</dbReference>
<dbReference type="Pfam" id="PF07143">
    <property type="entry name" value="CrtC"/>
    <property type="match status" value="1"/>
</dbReference>
<dbReference type="EMBL" id="BMNW01000007">
    <property type="protein sequence ID" value="GGM17911.1"/>
    <property type="molecule type" value="Genomic_DNA"/>
</dbReference>
<dbReference type="Pfam" id="PF17186">
    <property type="entry name" value="Lipocalin_9"/>
    <property type="match status" value="1"/>
</dbReference>
<keyword evidence="3" id="KW-1185">Reference proteome</keyword>
<dbReference type="InterPro" id="IPR010791">
    <property type="entry name" value="AttH_dom"/>
</dbReference>
<dbReference type="PANTHER" id="PTHR38591:SF1">
    <property type="entry name" value="BLL1000 PROTEIN"/>
    <property type="match status" value="1"/>
</dbReference>